<proteinExistence type="predicted"/>
<keyword evidence="3" id="KW-1185">Reference proteome</keyword>
<dbReference type="PANTHER" id="PTHR45527:SF1">
    <property type="entry name" value="FATTY ACID SYNTHASE"/>
    <property type="match status" value="1"/>
</dbReference>
<gene>
    <name evidence="2" type="ORF">ACFYNQ_28390</name>
</gene>
<protein>
    <submittedName>
        <fullName evidence="2">Condensation domain-containing protein</fullName>
    </submittedName>
</protein>
<dbReference type="RefSeq" id="WP_388110385.1">
    <property type="nucleotide sequence ID" value="NZ_JBIAHM010000010.1"/>
</dbReference>
<dbReference type="EMBL" id="JBIAHM010000010">
    <property type="protein sequence ID" value="MFE9602471.1"/>
    <property type="molecule type" value="Genomic_DNA"/>
</dbReference>
<dbReference type="Gene3D" id="3.30.559.30">
    <property type="entry name" value="Nonribosomal peptide synthetase, condensation domain"/>
    <property type="match status" value="1"/>
</dbReference>
<evidence type="ECO:0000313" key="2">
    <source>
        <dbReference type="EMBL" id="MFE9602471.1"/>
    </source>
</evidence>
<reference evidence="2 3" key="1">
    <citation type="submission" date="2024-10" db="EMBL/GenBank/DDBJ databases">
        <title>The Natural Products Discovery Center: Release of the First 8490 Sequenced Strains for Exploring Actinobacteria Biosynthetic Diversity.</title>
        <authorList>
            <person name="Kalkreuter E."/>
            <person name="Kautsar S.A."/>
            <person name="Yang D."/>
            <person name="Bader C.D."/>
            <person name="Teijaro C.N."/>
            <person name="Fluegel L."/>
            <person name="Davis C.M."/>
            <person name="Simpson J.R."/>
            <person name="Lauterbach L."/>
            <person name="Steele A.D."/>
            <person name="Gui C."/>
            <person name="Meng S."/>
            <person name="Li G."/>
            <person name="Viehrig K."/>
            <person name="Ye F."/>
            <person name="Su P."/>
            <person name="Kiefer A.F."/>
            <person name="Nichols A."/>
            <person name="Cepeda A.J."/>
            <person name="Yan W."/>
            <person name="Fan B."/>
            <person name="Jiang Y."/>
            <person name="Adhikari A."/>
            <person name="Zheng C.-J."/>
            <person name="Schuster L."/>
            <person name="Cowan T.M."/>
            <person name="Smanski M.J."/>
            <person name="Chevrette M.G."/>
            <person name="De Carvalho L.P.S."/>
            <person name="Shen B."/>
        </authorList>
    </citation>
    <scope>NUCLEOTIDE SEQUENCE [LARGE SCALE GENOMIC DNA]</scope>
    <source>
        <strain evidence="2 3">NPDC006488</strain>
    </source>
</reference>
<dbReference type="PANTHER" id="PTHR45527">
    <property type="entry name" value="NONRIBOSOMAL PEPTIDE SYNTHETASE"/>
    <property type="match status" value="1"/>
</dbReference>
<evidence type="ECO:0000313" key="3">
    <source>
        <dbReference type="Proteomes" id="UP001601303"/>
    </source>
</evidence>
<name>A0ABW6M8K3_9ACTN</name>
<organism evidence="2 3">
    <name type="scientific">Streptomyces hokutonensis</name>
    <dbReference type="NCBI Taxonomy" id="1306990"/>
    <lineage>
        <taxon>Bacteria</taxon>
        <taxon>Bacillati</taxon>
        <taxon>Actinomycetota</taxon>
        <taxon>Actinomycetes</taxon>
        <taxon>Kitasatosporales</taxon>
        <taxon>Streptomycetaceae</taxon>
        <taxon>Streptomyces</taxon>
    </lineage>
</organism>
<dbReference type="Proteomes" id="UP001601303">
    <property type="component" value="Unassembled WGS sequence"/>
</dbReference>
<dbReference type="SUPFAM" id="SSF52777">
    <property type="entry name" value="CoA-dependent acyltransferases"/>
    <property type="match status" value="2"/>
</dbReference>
<dbReference type="Gene3D" id="3.30.559.10">
    <property type="entry name" value="Chloramphenicol acetyltransferase-like domain"/>
    <property type="match status" value="1"/>
</dbReference>
<dbReference type="InterPro" id="IPR023213">
    <property type="entry name" value="CAT-like_dom_sf"/>
</dbReference>
<dbReference type="CDD" id="cd19531">
    <property type="entry name" value="LCL_NRPS-like"/>
    <property type="match status" value="1"/>
</dbReference>
<comment type="caution">
    <text evidence="2">The sequence shown here is derived from an EMBL/GenBank/DDBJ whole genome shotgun (WGS) entry which is preliminary data.</text>
</comment>
<evidence type="ECO:0000259" key="1">
    <source>
        <dbReference type="Pfam" id="PF00668"/>
    </source>
</evidence>
<accession>A0ABW6M8K3</accession>
<dbReference type="Pfam" id="PF00668">
    <property type="entry name" value="Condensation"/>
    <property type="match status" value="1"/>
</dbReference>
<dbReference type="InterPro" id="IPR001242">
    <property type="entry name" value="Condensation_dom"/>
</dbReference>
<feature type="domain" description="Condensation" evidence="1">
    <location>
        <begin position="5"/>
        <end position="427"/>
    </location>
</feature>
<sequence length="434" mass="48189">MSGSKVYPMTFEQESVWLDEHLSGEPSRYLESWAYRLHGAVDADAAQWALSRIVDRHECLRSRLTILDDRLVQVVEPVHETTLEHLDLGENDLDKELRRLTRRPLDLDVSPLRAGLLHITPTESVLLVQFHHAVVDRWSFEILDAEFTRLYSARVAGRPAELPPVSPQLGEYALTQRAADLDPLAVDYWRERLHDIPVPLAPLADRPPPARPSSRSGTYHFTIAPEVGRQIHGLARTARTTPFTVFTAALSALSCGYLGADETVIGTPVSRRRDDDLDGMIGCLTDLVPLRCPVPARQQFAGLVAETRTTVLGAMTHGTLSYSQIMARTGVRRRLRNAPLCPTVLGLDDDSVRRLDLPEVRAERIEVHPHGKGALQLDLAVDKDGYDAVLKYDPDRYDPPTVGRIAEDLCAVLGTAVAHPDWETAEILSSNGVN</sequence>